<keyword evidence="3" id="KW-1185">Reference proteome</keyword>
<organism evidence="2 3">
    <name type="scientific">Puccinia graminis f. sp. tritici</name>
    <dbReference type="NCBI Taxonomy" id="56615"/>
    <lineage>
        <taxon>Eukaryota</taxon>
        <taxon>Fungi</taxon>
        <taxon>Dikarya</taxon>
        <taxon>Basidiomycota</taxon>
        <taxon>Pucciniomycotina</taxon>
        <taxon>Pucciniomycetes</taxon>
        <taxon>Pucciniales</taxon>
        <taxon>Pucciniaceae</taxon>
        <taxon>Puccinia</taxon>
    </lineage>
</organism>
<sequence>MSDLTPSEHNSSAMDTGSNSSITSSAPVHRPQIADMLRSVELCVAGLQEHTEGAVQPITGLLHKIEESLEKIQEQLAHGAQPSQSSGIAERNVQGSGTEPQNAASGVSILLNPPEMTVDRITTYDQYVPVFDVKRVPADLVKYVEALKNMNFEDKVLMSSSTIERNELYQDSMLQLKQLESEMIKSALQRPVLPISITHREKFLFDLSVLITRNPEYERLQLELLTMRLKRYRVKEIVEAIHTASMANPLSLTSSFEASFPPSDIGVSSVCRDVEGGSDNHTPPPFAHTLQHSLL</sequence>
<dbReference type="AlphaFoldDB" id="A0A5B0PP94"/>
<comment type="caution">
    <text evidence="2">The sequence shown here is derived from an EMBL/GenBank/DDBJ whole genome shotgun (WGS) entry which is preliminary data.</text>
</comment>
<gene>
    <name evidence="2" type="ORF">PGT21_000798</name>
</gene>
<feature type="compositionally biased region" description="Polar residues" evidence="1">
    <location>
        <begin position="1"/>
        <end position="26"/>
    </location>
</feature>
<evidence type="ECO:0000313" key="3">
    <source>
        <dbReference type="Proteomes" id="UP000324748"/>
    </source>
</evidence>
<feature type="compositionally biased region" description="Polar residues" evidence="1">
    <location>
        <begin position="81"/>
        <end position="105"/>
    </location>
</feature>
<dbReference type="OrthoDB" id="2516766at2759"/>
<accession>A0A5B0PP94</accession>
<dbReference type="Proteomes" id="UP000324748">
    <property type="component" value="Unassembled WGS sequence"/>
</dbReference>
<evidence type="ECO:0000256" key="1">
    <source>
        <dbReference type="SAM" id="MobiDB-lite"/>
    </source>
</evidence>
<dbReference type="EMBL" id="VSWC01000044">
    <property type="protein sequence ID" value="KAA1102494.1"/>
    <property type="molecule type" value="Genomic_DNA"/>
</dbReference>
<protein>
    <submittedName>
        <fullName evidence="2">Uncharacterized protein</fullName>
    </submittedName>
</protein>
<name>A0A5B0PP94_PUCGR</name>
<evidence type="ECO:0000313" key="2">
    <source>
        <dbReference type="EMBL" id="KAA1102494.1"/>
    </source>
</evidence>
<reference evidence="2 3" key="1">
    <citation type="submission" date="2019-05" db="EMBL/GenBank/DDBJ databases">
        <title>Emergence of the Ug99 lineage of the wheat stem rust pathogen through somatic hybridization.</title>
        <authorList>
            <person name="Li F."/>
            <person name="Upadhyaya N.M."/>
            <person name="Sperschneider J."/>
            <person name="Matny O."/>
            <person name="Nguyen-Phuc H."/>
            <person name="Mago R."/>
            <person name="Raley C."/>
            <person name="Miller M.E."/>
            <person name="Silverstein K.A.T."/>
            <person name="Henningsen E."/>
            <person name="Hirsch C.D."/>
            <person name="Visser B."/>
            <person name="Pretorius Z.A."/>
            <person name="Steffenson B.J."/>
            <person name="Schwessinger B."/>
            <person name="Dodds P.N."/>
            <person name="Figueroa M."/>
        </authorList>
    </citation>
    <scope>NUCLEOTIDE SEQUENCE [LARGE SCALE GENOMIC DNA]</scope>
    <source>
        <strain evidence="2">21-0</strain>
    </source>
</reference>
<proteinExistence type="predicted"/>
<feature type="region of interest" description="Disordered" evidence="1">
    <location>
        <begin position="74"/>
        <end position="108"/>
    </location>
</feature>
<feature type="region of interest" description="Disordered" evidence="1">
    <location>
        <begin position="1"/>
        <end position="27"/>
    </location>
</feature>